<keyword evidence="2" id="KW-1185">Reference proteome</keyword>
<name>A0ACB6RXW7_9PLEO</name>
<organism evidence="1 2">
    <name type="scientific">Macroventuria anomochaeta</name>
    <dbReference type="NCBI Taxonomy" id="301207"/>
    <lineage>
        <taxon>Eukaryota</taxon>
        <taxon>Fungi</taxon>
        <taxon>Dikarya</taxon>
        <taxon>Ascomycota</taxon>
        <taxon>Pezizomycotina</taxon>
        <taxon>Dothideomycetes</taxon>
        <taxon>Pleosporomycetidae</taxon>
        <taxon>Pleosporales</taxon>
        <taxon>Pleosporineae</taxon>
        <taxon>Didymellaceae</taxon>
        <taxon>Macroventuria</taxon>
    </lineage>
</organism>
<reference evidence="1" key="1">
    <citation type="journal article" date="2020" name="Stud. Mycol.">
        <title>101 Dothideomycetes genomes: a test case for predicting lifestyles and emergence of pathogens.</title>
        <authorList>
            <person name="Haridas S."/>
            <person name="Albert R."/>
            <person name="Binder M."/>
            <person name="Bloem J."/>
            <person name="Labutti K."/>
            <person name="Salamov A."/>
            <person name="Andreopoulos B."/>
            <person name="Baker S."/>
            <person name="Barry K."/>
            <person name="Bills G."/>
            <person name="Bluhm B."/>
            <person name="Cannon C."/>
            <person name="Castanera R."/>
            <person name="Culley D."/>
            <person name="Daum C."/>
            <person name="Ezra D."/>
            <person name="Gonzalez J."/>
            <person name="Henrissat B."/>
            <person name="Kuo A."/>
            <person name="Liang C."/>
            <person name="Lipzen A."/>
            <person name="Lutzoni F."/>
            <person name="Magnuson J."/>
            <person name="Mondo S."/>
            <person name="Nolan M."/>
            <person name="Ohm R."/>
            <person name="Pangilinan J."/>
            <person name="Park H.-J."/>
            <person name="Ramirez L."/>
            <person name="Alfaro M."/>
            <person name="Sun H."/>
            <person name="Tritt A."/>
            <person name="Yoshinaga Y."/>
            <person name="Zwiers L.-H."/>
            <person name="Turgeon B."/>
            <person name="Goodwin S."/>
            <person name="Spatafora J."/>
            <person name="Crous P."/>
            <person name="Grigoriev I."/>
        </authorList>
    </citation>
    <scope>NUCLEOTIDE SEQUENCE</scope>
    <source>
        <strain evidence="1">CBS 525.71</strain>
    </source>
</reference>
<dbReference type="EMBL" id="MU006720">
    <property type="protein sequence ID" value="KAF2626552.1"/>
    <property type="molecule type" value="Genomic_DNA"/>
</dbReference>
<sequence>MLTNRHSTMPVKHSRMPSWHAGSRTADPAQLNQAIPTYTIGNIPRSLTPVILTSTTPNLPGYTTTRLIGAIHGTASLTHRVPKSFLKSLSSSITGSWGEAKPLTQFLYQARDQAIERMTKDAIEKGANAVVGMQIRETEVMGCVVVNVSATACLVEKERAQLKRDSVQKSPFG</sequence>
<evidence type="ECO:0000313" key="1">
    <source>
        <dbReference type="EMBL" id="KAF2626552.1"/>
    </source>
</evidence>
<gene>
    <name evidence="1" type="ORF">BU25DRAFT_90198</name>
</gene>
<proteinExistence type="predicted"/>
<comment type="caution">
    <text evidence="1">The sequence shown here is derived from an EMBL/GenBank/DDBJ whole genome shotgun (WGS) entry which is preliminary data.</text>
</comment>
<evidence type="ECO:0000313" key="2">
    <source>
        <dbReference type="Proteomes" id="UP000799754"/>
    </source>
</evidence>
<protein>
    <submittedName>
        <fullName evidence="1">Uncharacterized protein</fullName>
    </submittedName>
</protein>
<accession>A0ACB6RXW7</accession>
<dbReference type="Proteomes" id="UP000799754">
    <property type="component" value="Unassembled WGS sequence"/>
</dbReference>